<keyword evidence="5" id="KW-1185">Reference proteome</keyword>
<dbReference type="Pfam" id="PF14688">
    <property type="entry name" value="DUF4461"/>
    <property type="match status" value="1"/>
</dbReference>
<dbReference type="PANTHER" id="PTHR31596:SF1">
    <property type="entry name" value="T-CELL ACTIVATION INHIBITOR, MITOCHONDRIAL"/>
    <property type="match status" value="1"/>
</dbReference>
<dbReference type="AlphaFoldDB" id="A0A8K1FH54"/>
<gene>
    <name evidence="4" type="ORF">Poli38472_002466</name>
</gene>
<evidence type="ECO:0000256" key="1">
    <source>
        <dbReference type="SAM" id="MobiDB-lite"/>
    </source>
</evidence>
<proteinExistence type="predicted"/>
<evidence type="ECO:0000313" key="5">
    <source>
        <dbReference type="Proteomes" id="UP000794436"/>
    </source>
</evidence>
<dbReference type="EMBL" id="SPLM01000072">
    <property type="protein sequence ID" value="TMW63525.1"/>
    <property type="molecule type" value="Genomic_DNA"/>
</dbReference>
<dbReference type="InterPro" id="IPR027986">
    <property type="entry name" value="TCAIM"/>
</dbReference>
<feature type="region of interest" description="Disordered" evidence="1">
    <location>
        <begin position="109"/>
        <end position="132"/>
    </location>
</feature>
<dbReference type="InterPro" id="IPR028031">
    <property type="entry name" value="DUF4460"/>
</dbReference>
<reference evidence="4" key="1">
    <citation type="submission" date="2019-03" db="EMBL/GenBank/DDBJ databases">
        <title>Long read genome sequence of the mycoparasitic Pythium oligandrum ATCC 38472 isolated from sugarbeet rhizosphere.</title>
        <authorList>
            <person name="Gaulin E."/>
        </authorList>
    </citation>
    <scope>NUCLEOTIDE SEQUENCE</scope>
    <source>
        <strain evidence="4">ATCC 38472_TT</strain>
    </source>
</reference>
<protein>
    <recommendedName>
        <fullName evidence="6">DUF4460 domain-containing protein</fullName>
    </recommendedName>
</protein>
<sequence>MAQMRRSKTWKQFLLRVHPDHFHRIPKAHDENLQSMQLLNQFADDFQTARFGWKTASTKRVFFNVYVPGSQGSDGEDDRVLKRFSVDLSASVEDHMTRILKECGVHVTEDKTAPPKPQAAASSESLFDTAPPRPSNYHGMDFGFSAHFDQFRRDSSFQKRKRVIINIRDFFQFMQEPETKAKQQQRQLAWQSIQSIKNTLKREFALQDLTTSCGWASTHLNSVLMVLLKTMRKFGTTQTATGQYRREIFRDVSMDVSAGASEIDHFNEYTVVLNVADVPLQWVEVLERVDETMLEYMSAARQTLSRLQRAAERVLGDIEIVRGRSCSAIAYRGFLQELVSSATAIHEDPVHQEHAHKDVMERITVVVEDSVPYCLVLQDGRVQVPSCHSADLVLEFLDDNRERIREQKSVFSDTTEQFERLAQQCINAFQLESVTYAEGLQLAQVNRSCSELLALAASNGESKHSGARELVTSLSGQSIRIERSYGLGQDGVFTMPVEWYRYR</sequence>
<dbReference type="OrthoDB" id="165559at2759"/>
<dbReference type="Pfam" id="PF14687">
    <property type="entry name" value="DUF4460"/>
    <property type="match status" value="1"/>
</dbReference>
<dbReference type="PANTHER" id="PTHR31596">
    <property type="entry name" value="T-CELL ACTIVATION INHIBITOR, MITOCHONDRIAL"/>
    <property type="match status" value="1"/>
</dbReference>
<evidence type="ECO:0008006" key="6">
    <source>
        <dbReference type="Google" id="ProtNLM"/>
    </source>
</evidence>
<organism evidence="4 5">
    <name type="scientific">Pythium oligandrum</name>
    <name type="common">Mycoparasitic fungus</name>
    <dbReference type="NCBI Taxonomy" id="41045"/>
    <lineage>
        <taxon>Eukaryota</taxon>
        <taxon>Sar</taxon>
        <taxon>Stramenopiles</taxon>
        <taxon>Oomycota</taxon>
        <taxon>Peronosporomycetes</taxon>
        <taxon>Pythiales</taxon>
        <taxon>Pythiaceae</taxon>
        <taxon>Pythium</taxon>
    </lineage>
</organism>
<feature type="domain" description="DUF4461" evidence="3">
    <location>
        <begin position="172"/>
        <end position="499"/>
    </location>
</feature>
<dbReference type="GO" id="GO:0005739">
    <property type="term" value="C:mitochondrion"/>
    <property type="evidence" value="ECO:0007669"/>
    <property type="project" value="TreeGrafter"/>
</dbReference>
<evidence type="ECO:0000259" key="2">
    <source>
        <dbReference type="Pfam" id="PF14687"/>
    </source>
</evidence>
<comment type="caution">
    <text evidence="4">The sequence shown here is derived from an EMBL/GenBank/DDBJ whole genome shotgun (WGS) entry which is preliminary data.</text>
</comment>
<name>A0A8K1FH54_PYTOL</name>
<evidence type="ECO:0000313" key="4">
    <source>
        <dbReference type="EMBL" id="TMW63525.1"/>
    </source>
</evidence>
<evidence type="ECO:0000259" key="3">
    <source>
        <dbReference type="Pfam" id="PF14688"/>
    </source>
</evidence>
<accession>A0A8K1FH54</accession>
<feature type="domain" description="DUF4460" evidence="2">
    <location>
        <begin position="8"/>
        <end position="103"/>
    </location>
</feature>
<dbReference type="Proteomes" id="UP000794436">
    <property type="component" value="Unassembled WGS sequence"/>
</dbReference>
<dbReference type="InterPro" id="IPR027989">
    <property type="entry name" value="DUF4461"/>
</dbReference>